<proteinExistence type="predicted"/>
<dbReference type="AlphaFoldDB" id="A0A1Y2EP48"/>
<keyword evidence="1" id="KW-1133">Transmembrane helix</keyword>
<feature type="domain" description="AB hydrolase-1" evidence="2">
    <location>
        <begin position="182"/>
        <end position="320"/>
    </location>
</feature>
<dbReference type="GO" id="GO:0016020">
    <property type="term" value="C:membrane"/>
    <property type="evidence" value="ECO:0007669"/>
    <property type="project" value="TreeGrafter"/>
</dbReference>
<keyword evidence="1" id="KW-0812">Transmembrane</keyword>
<dbReference type="InterPro" id="IPR029058">
    <property type="entry name" value="AB_hydrolase_fold"/>
</dbReference>
<name>A0A1Y2EP48_9FUNG</name>
<keyword evidence="4" id="KW-1185">Reference proteome</keyword>
<dbReference type="SUPFAM" id="SSF53474">
    <property type="entry name" value="alpha/beta-Hydrolases"/>
    <property type="match status" value="1"/>
</dbReference>
<organism evidence="3 4">
    <name type="scientific">Neocallimastix californiae</name>
    <dbReference type="NCBI Taxonomy" id="1754190"/>
    <lineage>
        <taxon>Eukaryota</taxon>
        <taxon>Fungi</taxon>
        <taxon>Fungi incertae sedis</taxon>
        <taxon>Chytridiomycota</taxon>
        <taxon>Chytridiomycota incertae sedis</taxon>
        <taxon>Neocallimastigomycetes</taxon>
        <taxon>Neocallimastigales</taxon>
        <taxon>Neocallimastigaceae</taxon>
        <taxon>Neocallimastix</taxon>
    </lineage>
</organism>
<evidence type="ECO:0000313" key="4">
    <source>
        <dbReference type="Proteomes" id="UP000193920"/>
    </source>
</evidence>
<reference evidence="3 4" key="1">
    <citation type="submission" date="2016-08" db="EMBL/GenBank/DDBJ databases">
        <title>A Parts List for Fungal Cellulosomes Revealed by Comparative Genomics.</title>
        <authorList>
            <consortium name="DOE Joint Genome Institute"/>
            <person name="Haitjema C.H."/>
            <person name="Gilmore S.P."/>
            <person name="Henske J.K."/>
            <person name="Solomon K.V."/>
            <person name="De Groot R."/>
            <person name="Kuo A."/>
            <person name="Mondo S.J."/>
            <person name="Salamov A.A."/>
            <person name="Labutti K."/>
            <person name="Zhao Z."/>
            <person name="Chiniquy J."/>
            <person name="Barry K."/>
            <person name="Brewer H.M."/>
            <person name="Purvine S.O."/>
            <person name="Wright A.T."/>
            <person name="Boxma B."/>
            <person name="Van Alen T."/>
            <person name="Hackstein J.H."/>
            <person name="Baker S.E."/>
            <person name="Grigoriev I.V."/>
            <person name="O'Malley M.A."/>
        </authorList>
    </citation>
    <scope>NUCLEOTIDE SEQUENCE [LARGE SCALE GENOMIC DNA]</scope>
    <source>
        <strain evidence="3 4">G1</strain>
    </source>
</reference>
<dbReference type="OrthoDB" id="190201at2759"/>
<dbReference type="PANTHER" id="PTHR43798">
    <property type="entry name" value="MONOACYLGLYCEROL LIPASE"/>
    <property type="match status" value="1"/>
</dbReference>
<accession>A0A1Y2EP48</accession>
<protein>
    <submittedName>
        <fullName evidence="3">Alpha/beta-hydrolase</fullName>
    </submittedName>
</protein>
<evidence type="ECO:0000259" key="2">
    <source>
        <dbReference type="Pfam" id="PF00561"/>
    </source>
</evidence>
<keyword evidence="3" id="KW-0378">Hydrolase</keyword>
<evidence type="ECO:0000313" key="3">
    <source>
        <dbReference type="EMBL" id="ORY73307.1"/>
    </source>
</evidence>
<comment type="caution">
    <text evidence="3">The sequence shown here is derived from an EMBL/GenBank/DDBJ whole genome shotgun (WGS) entry which is preliminary data.</text>
</comment>
<dbReference type="InterPro" id="IPR050266">
    <property type="entry name" value="AB_hydrolase_sf"/>
</dbReference>
<dbReference type="GO" id="GO:0016787">
    <property type="term" value="F:hydrolase activity"/>
    <property type="evidence" value="ECO:0007669"/>
    <property type="project" value="UniProtKB-KW"/>
</dbReference>
<dbReference type="PANTHER" id="PTHR43798:SF33">
    <property type="entry name" value="HYDROLASE, PUTATIVE (AFU_ORTHOLOGUE AFUA_2G14860)-RELATED"/>
    <property type="match status" value="1"/>
</dbReference>
<sequence>MSDTTINESDTIIKSGTLVKSDTITKSDIITNNEAITKSDAITNDIITKNEAITKGDAITNDMITRNDTINNDTITKNGTLFKNGTFTKSGKMIKSATVSTFDTCKTTKSERKRRILKKEYFSSIKSVIIIFILIILLYGIFYGCMKIYEKLQANTYDYGIKINIGNHNMVINIDGEKNDKVLVIIPGLGSPSPVLQYRPISDALSDKYKVIIMEPFGYGLSDVVKEERTIENIVSELHGVIKEQLKIDKYYLLGHSLGGLYSLYWSDKYSNEVLGFIGFDTIVPEIETISNYKDILNELNFIDDQYVKSKNNNQKKLFSSLYPKYNYNGEEIEMYRILSSQNKFNKSVQNEYSLLEYNLKMTQGMKFPKIIPVINFICSDNTDRIPAWKQIHDNVGNESTSNEVIELTGNHFYFVMDNFDTITPKLNEWIK</sequence>
<evidence type="ECO:0000256" key="1">
    <source>
        <dbReference type="SAM" id="Phobius"/>
    </source>
</evidence>
<dbReference type="EMBL" id="MCOG01000034">
    <property type="protein sequence ID" value="ORY73307.1"/>
    <property type="molecule type" value="Genomic_DNA"/>
</dbReference>
<dbReference type="Proteomes" id="UP000193920">
    <property type="component" value="Unassembled WGS sequence"/>
</dbReference>
<dbReference type="Gene3D" id="3.40.50.1820">
    <property type="entry name" value="alpha/beta hydrolase"/>
    <property type="match status" value="1"/>
</dbReference>
<dbReference type="Pfam" id="PF00561">
    <property type="entry name" value="Abhydrolase_1"/>
    <property type="match status" value="1"/>
</dbReference>
<gene>
    <name evidence="3" type="ORF">LY90DRAFT_699662</name>
</gene>
<dbReference type="InterPro" id="IPR000073">
    <property type="entry name" value="AB_hydrolase_1"/>
</dbReference>
<feature type="transmembrane region" description="Helical" evidence="1">
    <location>
        <begin position="121"/>
        <end position="142"/>
    </location>
</feature>
<keyword evidence="1" id="KW-0472">Membrane</keyword>